<organism evidence="1 2">
    <name type="scientific">Tanacetum coccineum</name>
    <dbReference type="NCBI Taxonomy" id="301880"/>
    <lineage>
        <taxon>Eukaryota</taxon>
        <taxon>Viridiplantae</taxon>
        <taxon>Streptophyta</taxon>
        <taxon>Embryophyta</taxon>
        <taxon>Tracheophyta</taxon>
        <taxon>Spermatophyta</taxon>
        <taxon>Magnoliopsida</taxon>
        <taxon>eudicotyledons</taxon>
        <taxon>Gunneridae</taxon>
        <taxon>Pentapetalae</taxon>
        <taxon>asterids</taxon>
        <taxon>campanulids</taxon>
        <taxon>Asterales</taxon>
        <taxon>Asteraceae</taxon>
        <taxon>Asteroideae</taxon>
        <taxon>Anthemideae</taxon>
        <taxon>Anthemidinae</taxon>
        <taxon>Tanacetum</taxon>
    </lineage>
</organism>
<dbReference type="Gene3D" id="3.80.10.10">
    <property type="entry name" value="Ribonuclease Inhibitor"/>
    <property type="match status" value="1"/>
</dbReference>
<accession>A0ABQ5DT67</accession>
<evidence type="ECO:0000313" key="1">
    <source>
        <dbReference type="EMBL" id="GJT42387.1"/>
    </source>
</evidence>
<comment type="caution">
    <text evidence="1">The sequence shown here is derived from an EMBL/GenBank/DDBJ whole genome shotgun (WGS) entry which is preliminary data.</text>
</comment>
<reference evidence="1" key="1">
    <citation type="journal article" date="2022" name="Int. J. Mol. Sci.">
        <title>Draft Genome of Tanacetum Coccineum: Genomic Comparison of Closely Related Tanacetum-Family Plants.</title>
        <authorList>
            <person name="Yamashiro T."/>
            <person name="Shiraishi A."/>
            <person name="Nakayama K."/>
            <person name="Satake H."/>
        </authorList>
    </citation>
    <scope>NUCLEOTIDE SEQUENCE</scope>
</reference>
<dbReference type="InterPro" id="IPR032675">
    <property type="entry name" value="LRR_dom_sf"/>
</dbReference>
<gene>
    <name evidence="1" type="ORF">Tco_0951102</name>
</gene>
<reference evidence="1" key="2">
    <citation type="submission" date="2022-01" db="EMBL/GenBank/DDBJ databases">
        <authorList>
            <person name="Yamashiro T."/>
            <person name="Shiraishi A."/>
            <person name="Satake H."/>
            <person name="Nakayama K."/>
        </authorList>
    </citation>
    <scope>NUCLEOTIDE SEQUENCE</scope>
</reference>
<protein>
    <submittedName>
        <fullName evidence="1">Uncharacterized protein</fullName>
    </submittedName>
</protein>
<proteinExistence type="predicted"/>
<name>A0ABQ5DT67_9ASTR</name>
<dbReference type="InterPro" id="IPR004242">
    <property type="entry name" value="Transposase_21"/>
</dbReference>
<dbReference type="EMBL" id="BQNB010015641">
    <property type="protein sequence ID" value="GJT42387.1"/>
    <property type="molecule type" value="Genomic_DNA"/>
</dbReference>
<sequence>MNHPCDGRAWKYFDMMKPEFSGDARNVRLGLAADGFNPFGMMSQTYSMWPVILTTYNTPPWMCMKETSLMLTMCRSACQLTVENESNLVIHDVRQAVYVGINNSPESTRHLATENKIADNVEMNFPAWSLIKDLARQPRGWKVVEHVYHRDVAESDQDVIHGSSSSNVTLSVELTNFEHTDLSINSESTEVDAQWNYGVRISQITRWGCRCSGVFQHLDCGIRSLKQIDISMNGLQGEIPGDGLGNLTQLVHLDMSLNRFNG</sequence>
<evidence type="ECO:0000313" key="2">
    <source>
        <dbReference type="Proteomes" id="UP001151760"/>
    </source>
</evidence>
<dbReference type="Pfam" id="PF02992">
    <property type="entry name" value="Transposase_21"/>
    <property type="match status" value="1"/>
</dbReference>
<dbReference type="Proteomes" id="UP001151760">
    <property type="component" value="Unassembled WGS sequence"/>
</dbReference>
<keyword evidence="2" id="KW-1185">Reference proteome</keyword>
<dbReference type="SUPFAM" id="SSF52058">
    <property type="entry name" value="L domain-like"/>
    <property type="match status" value="1"/>
</dbReference>